<accession>Q0HQY7</accession>
<dbReference type="PROSITE" id="PS50112">
    <property type="entry name" value="PAS"/>
    <property type="match status" value="1"/>
</dbReference>
<evidence type="ECO:0000256" key="7">
    <source>
        <dbReference type="ARBA" id="ARBA00022777"/>
    </source>
</evidence>
<evidence type="ECO:0000256" key="8">
    <source>
        <dbReference type="ARBA" id="ARBA00022989"/>
    </source>
</evidence>
<feature type="transmembrane region" description="Helical" evidence="10">
    <location>
        <begin position="20"/>
        <end position="42"/>
    </location>
</feature>
<protein>
    <recommendedName>
        <fullName evidence="3">histidine kinase</fullName>
        <ecNumber evidence="3">2.7.13.3</ecNumber>
    </recommendedName>
</protein>
<evidence type="ECO:0000256" key="9">
    <source>
        <dbReference type="ARBA" id="ARBA00023136"/>
    </source>
</evidence>
<dbReference type="InterPro" id="IPR000014">
    <property type="entry name" value="PAS"/>
</dbReference>
<feature type="domain" description="Histidine kinase" evidence="11">
    <location>
        <begin position="501"/>
        <end position="711"/>
    </location>
</feature>
<dbReference type="GO" id="GO:0006355">
    <property type="term" value="P:regulation of DNA-templated transcription"/>
    <property type="evidence" value="ECO:0007669"/>
    <property type="project" value="InterPro"/>
</dbReference>
<dbReference type="InterPro" id="IPR006189">
    <property type="entry name" value="CHASE_dom"/>
</dbReference>
<dbReference type="Gene3D" id="3.30.450.20">
    <property type="entry name" value="PAS domain"/>
    <property type="match status" value="1"/>
</dbReference>
<dbReference type="InterPro" id="IPR035965">
    <property type="entry name" value="PAS-like_dom_sf"/>
</dbReference>
<dbReference type="GO" id="GO:0007234">
    <property type="term" value="P:osmosensory signaling via phosphorelay pathway"/>
    <property type="evidence" value="ECO:0007669"/>
    <property type="project" value="TreeGrafter"/>
</dbReference>
<feature type="transmembrane region" description="Helical" evidence="10">
    <location>
        <begin position="318"/>
        <end position="337"/>
    </location>
</feature>
<keyword evidence="6 10" id="KW-0812">Transmembrane</keyword>
<dbReference type="PROSITE" id="PS50109">
    <property type="entry name" value="HIS_KIN"/>
    <property type="match status" value="1"/>
</dbReference>
<dbReference type="PROSITE" id="PS50113">
    <property type="entry name" value="PAC"/>
    <property type="match status" value="1"/>
</dbReference>
<dbReference type="InterPro" id="IPR050351">
    <property type="entry name" value="BphY/WalK/GraS-like"/>
</dbReference>
<feature type="domain" description="PAS" evidence="12">
    <location>
        <begin position="356"/>
        <end position="409"/>
    </location>
</feature>
<evidence type="ECO:0000313" key="15">
    <source>
        <dbReference type="EMBL" id="ABI44468.1"/>
    </source>
</evidence>
<dbReference type="Gene3D" id="3.30.565.10">
    <property type="entry name" value="Histidine kinase-like ATPase, C-terminal domain"/>
    <property type="match status" value="1"/>
</dbReference>
<dbReference type="SMART" id="SM00091">
    <property type="entry name" value="PAS"/>
    <property type="match status" value="1"/>
</dbReference>
<dbReference type="InterPro" id="IPR036097">
    <property type="entry name" value="HisK_dim/P_sf"/>
</dbReference>
<proteinExistence type="predicted"/>
<evidence type="ECO:0000256" key="3">
    <source>
        <dbReference type="ARBA" id="ARBA00012438"/>
    </source>
</evidence>
<keyword evidence="8 10" id="KW-1133">Transmembrane helix</keyword>
<dbReference type="EC" id="2.7.13.3" evidence="3"/>
<evidence type="ECO:0000256" key="4">
    <source>
        <dbReference type="ARBA" id="ARBA00022553"/>
    </source>
</evidence>
<dbReference type="GO" id="GO:0016020">
    <property type="term" value="C:membrane"/>
    <property type="evidence" value="ECO:0007669"/>
    <property type="project" value="UniProtKB-SubCell"/>
</dbReference>
<name>Q0HQY7_SHESR</name>
<dbReference type="PROSITE" id="PS50839">
    <property type="entry name" value="CHASE"/>
    <property type="match status" value="1"/>
</dbReference>
<dbReference type="CDD" id="cd00082">
    <property type="entry name" value="HisKA"/>
    <property type="match status" value="1"/>
</dbReference>
<dbReference type="EMBL" id="CP000444">
    <property type="protein sequence ID" value="ABI44468.1"/>
    <property type="molecule type" value="Genomic_DNA"/>
</dbReference>
<dbReference type="PANTHER" id="PTHR42878">
    <property type="entry name" value="TWO-COMPONENT HISTIDINE KINASE"/>
    <property type="match status" value="1"/>
</dbReference>
<keyword evidence="9 10" id="KW-0472">Membrane</keyword>
<dbReference type="Gene3D" id="1.10.287.130">
    <property type="match status" value="1"/>
</dbReference>
<sequence>MDMDSFPDSFSPSKNVYASVISSSWLMLLAAVFFMGISWYVLEEYLRDRGEERFNNNVQDLIAAVSSRMTAYEQVLRGGVGLFLASDGVTRHEWQLYVSNARLTEYYPGVQGLGFAQLLTTANLDSFTQEVQQEGFSDYRVTPTGEREFYCAIKYLEPFDWRNQRAFGFDMCSEPTRRTAILHAIATGLPTASGKVTLVQETPDDAQAGILMYVPLYHGQPITEEERKQQAIGVVYAPFRMNDLMQGIMGKRFSGLKLAIYDGIEANKDTLMFTSHTALPSADDVFYQSQLETMEGQVWRLEVSSESRFISSSEQTQSIWLQIIGSAFILVLFYSVLTMARNRYQESRLTAELIANEKRFRLVIEASPSALFMVDRTGIITLVNTHAERLFGYARDELLGRSINMLLPEALRDVHQQHMGNYLVQPIAKNMSLRDDLFGCCKDGTRLAIEVGLTPIHFSNGVSILATINNVSERKRIEAQRIEHTAELERINKELDQFAYIASHDLKSPLRGIEQLTNWLSEELAENTDENIQKYLGLIQSRIQRMVLLLDGLLMFSRIGRVDAERVEVDSRQLIEDMFALVAPPQGFSLALEGNFPRFKTVKTLLELVIRNLISNAIKHHDKGEGVIKVICETSNHHYLFSVIDDGPGISSRFHGKVFQMFQTLRPRDEVEGSGLGLSLVKKTVESLGGKIQLESEGRGCCFRFSWPMHIVNKEGI</sequence>
<keyword evidence="4" id="KW-0597">Phosphoprotein</keyword>
<evidence type="ECO:0000259" key="12">
    <source>
        <dbReference type="PROSITE" id="PS50112"/>
    </source>
</evidence>
<dbReference type="SUPFAM" id="SSF55874">
    <property type="entry name" value="ATPase domain of HSP90 chaperone/DNA topoisomerase II/histidine kinase"/>
    <property type="match status" value="1"/>
</dbReference>
<evidence type="ECO:0000259" key="11">
    <source>
        <dbReference type="PROSITE" id="PS50109"/>
    </source>
</evidence>
<dbReference type="Pfam" id="PF00989">
    <property type="entry name" value="PAS"/>
    <property type="match status" value="1"/>
</dbReference>
<dbReference type="SMART" id="SM00387">
    <property type="entry name" value="HATPase_c"/>
    <property type="match status" value="1"/>
</dbReference>
<dbReference type="InterPro" id="IPR005467">
    <property type="entry name" value="His_kinase_dom"/>
</dbReference>
<dbReference type="Pfam" id="PF00512">
    <property type="entry name" value="HisKA"/>
    <property type="match status" value="1"/>
</dbReference>
<feature type="domain" description="CHASE" evidence="14">
    <location>
        <begin position="85"/>
        <end position="248"/>
    </location>
</feature>
<evidence type="ECO:0000259" key="14">
    <source>
        <dbReference type="PROSITE" id="PS50839"/>
    </source>
</evidence>
<dbReference type="Pfam" id="PF03924">
    <property type="entry name" value="CHASE"/>
    <property type="match status" value="1"/>
</dbReference>
<dbReference type="NCBIfam" id="TIGR00229">
    <property type="entry name" value="sensory_box"/>
    <property type="match status" value="1"/>
</dbReference>
<dbReference type="SUPFAM" id="SSF47384">
    <property type="entry name" value="Homodimeric domain of signal transducing histidine kinase"/>
    <property type="match status" value="1"/>
</dbReference>
<dbReference type="InterPro" id="IPR000700">
    <property type="entry name" value="PAS-assoc_C"/>
</dbReference>
<dbReference type="InterPro" id="IPR003661">
    <property type="entry name" value="HisK_dim/P_dom"/>
</dbReference>
<dbReference type="InterPro" id="IPR003594">
    <property type="entry name" value="HATPase_dom"/>
</dbReference>
<dbReference type="AlphaFoldDB" id="Q0HQY7"/>
<dbReference type="PANTHER" id="PTHR42878:SF15">
    <property type="entry name" value="BACTERIOPHYTOCHROME"/>
    <property type="match status" value="1"/>
</dbReference>
<comment type="catalytic activity">
    <reaction evidence="1">
        <text>ATP + protein L-histidine = ADP + protein N-phospho-L-histidine.</text>
        <dbReference type="EC" id="2.7.13.3"/>
    </reaction>
</comment>
<dbReference type="CDD" id="cd00130">
    <property type="entry name" value="PAS"/>
    <property type="match status" value="1"/>
</dbReference>
<evidence type="ECO:0000256" key="2">
    <source>
        <dbReference type="ARBA" id="ARBA00004370"/>
    </source>
</evidence>
<evidence type="ECO:0000259" key="13">
    <source>
        <dbReference type="PROSITE" id="PS50113"/>
    </source>
</evidence>
<dbReference type="InterPro" id="IPR036890">
    <property type="entry name" value="HATPase_C_sf"/>
</dbReference>
<dbReference type="SMART" id="SM01079">
    <property type="entry name" value="CHASE"/>
    <property type="match status" value="1"/>
</dbReference>
<dbReference type="Pfam" id="PF02518">
    <property type="entry name" value="HATPase_c"/>
    <property type="match status" value="1"/>
</dbReference>
<evidence type="ECO:0000256" key="5">
    <source>
        <dbReference type="ARBA" id="ARBA00022679"/>
    </source>
</evidence>
<dbReference type="InterPro" id="IPR042240">
    <property type="entry name" value="CHASE_sf"/>
</dbReference>
<dbReference type="CDD" id="cd00075">
    <property type="entry name" value="HATPase"/>
    <property type="match status" value="1"/>
</dbReference>
<dbReference type="GO" id="GO:0030295">
    <property type="term" value="F:protein kinase activator activity"/>
    <property type="evidence" value="ECO:0007669"/>
    <property type="project" value="TreeGrafter"/>
</dbReference>
<dbReference type="Gene3D" id="3.30.450.350">
    <property type="entry name" value="CHASE domain"/>
    <property type="match status" value="1"/>
</dbReference>
<dbReference type="InterPro" id="IPR013767">
    <property type="entry name" value="PAS_fold"/>
</dbReference>
<dbReference type="KEGG" id="shm:Shewmr7_3487"/>
<evidence type="ECO:0000256" key="10">
    <source>
        <dbReference type="SAM" id="Phobius"/>
    </source>
</evidence>
<dbReference type="PRINTS" id="PR00344">
    <property type="entry name" value="BCTRLSENSOR"/>
</dbReference>
<dbReference type="SUPFAM" id="SSF55785">
    <property type="entry name" value="PYP-like sensor domain (PAS domain)"/>
    <property type="match status" value="1"/>
</dbReference>
<evidence type="ECO:0000256" key="1">
    <source>
        <dbReference type="ARBA" id="ARBA00000085"/>
    </source>
</evidence>
<keyword evidence="5 15" id="KW-0808">Transferase</keyword>
<dbReference type="GO" id="GO:0000156">
    <property type="term" value="F:phosphorelay response regulator activity"/>
    <property type="evidence" value="ECO:0007669"/>
    <property type="project" value="TreeGrafter"/>
</dbReference>
<dbReference type="GO" id="GO:0000155">
    <property type="term" value="F:phosphorelay sensor kinase activity"/>
    <property type="evidence" value="ECO:0007669"/>
    <property type="project" value="InterPro"/>
</dbReference>
<dbReference type="SMART" id="SM00388">
    <property type="entry name" value="HisKA"/>
    <property type="match status" value="1"/>
</dbReference>
<reference evidence="15" key="1">
    <citation type="submission" date="2006-08" db="EMBL/GenBank/DDBJ databases">
        <title>Complete sequence of Chromosome1 of Shewanella sp. MR-7.</title>
        <authorList>
            <consortium name="US DOE Joint Genome Institute"/>
            <person name="Copeland A."/>
            <person name="Lucas S."/>
            <person name="Lapidus A."/>
            <person name="Barry K."/>
            <person name="Detter J.C."/>
            <person name="Glavina del Rio T."/>
            <person name="Hammon N."/>
            <person name="Israni S."/>
            <person name="Dalin E."/>
            <person name="Tice H."/>
            <person name="Pitluck S."/>
            <person name="Kiss H."/>
            <person name="Brettin T."/>
            <person name="Bruce D."/>
            <person name="Han C."/>
            <person name="Tapia R."/>
            <person name="Gilna P."/>
            <person name="Schmutz J."/>
            <person name="Larimer F."/>
            <person name="Land M."/>
            <person name="Hauser L."/>
            <person name="Kyrpides N."/>
            <person name="Mikhailova N."/>
            <person name="Nealson K."/>
            <person name="Konstantinidis K."/>
            <person name="Klappenbach J."/>
            <person name="Tiedje J."/>
            <person name="Richardson P."/>
        </authorList>
    </citation>
    <scope>NUCLEOTIDE SEQUENCE</scope>
    <source>
        <strain evidence="15">MR-7</strain>
    </source>
</reference>
<gene>
    <name evidence="15" type="ordered locus">Shewmr7_3487</name>
</gene>
<comment type="subcellular location">
    <subcellularLocation>
        <location evidence="2">Membrane</location>
    </subcellularLocation>
</comment>
<organism evidence="15">
    <name type="scientific">Shewanella sp. (strain MR-7)</name>
    <dbReference type="NCBI Taxonomy" id="60481"/>
    <lineage>
        <taxon>Bacteria</taxon>
        <taxon>Pseudomonadati</taxon>
        <taxon>Pseudomonadota</taxon>
        <taxon>Gammaproteobacteria</taxon>
        <taxon>Alteromonadales</taxon>
        <taxon>Shewanellaceae</taxon>
        <taxon>Shewanella</taxon>
    </lineage>
</organism>
<feature type="domain" description="PAC" evidence="13">
    <location>
        <begin position="431"/>
        <end position="483"/>
    </location>
</feature>
<dbReference type="HOGENOM" id="CLU_000445_114_62_6"/>
<dbReference type="InterPro" id="IPR004358">
    <property type="entry name" value="Sig_transdc_His_kin-like_C"/>
</dbReference>
<evidence type="ECO:0000256" key="6">
    <source>
        <dbReference type="ARBA" id="ARBA00022692"/>
    </source>
</evidence>
<keyword evidence="7 15" id="KW-0418">Kinase</keyword>